<dbReference type="Proteomes" id="UP000305792">
    <property type="component" value="Unassembled WGS sequence"/>
</dbReference>
<feature type="region of interest" description="Disordered" evidence="1">
    <location>
        <begin position="1"/>
        <end position="61"/>
    </location>
</feature>
<proteinExistence type="predicted"/>
<evidence type="ECO:0000313" key="3">
    <source>
        <dbReference type="Proteomes" id="UP000305792"/>
    </source>
</evidence>
<dbReference type="AlphaFoldDB" id="A0A4V4HN41"/>
<feature type="compositionally biased region" description="Basic residues" evidence="1">
    <location>
        <begin position="7"/>
        <end position="21"/>
    </location>
</feature>
<feature type="compositionally biased region" description="Basic residues" evidence="1">
    <location>
        <begin position="40"/>
        <end position="50"/>
    </location>
</feature>
<accession>A0A4V4HN41</accession>
<comment type="caution">
    <text evidence="2">The sequence shown here is derived from an EMBL/GenBank/DDBJ whole genome shotgun (WGS) entry which is preliminary data.</text>
</comment>
<dbReference type="EMBL" id="STGX01000017">
    <property type="protein sequence ID" value="THV24636.1"/>
    <property type="molecule type" value="Genomic_DNA"/>
</dbReference>
<evidence type="ECO:0000313" key="2">
    <source>
        <dbReference type="EMBL" id="THV24636.1"/>
    </source>
</evidence>
<protein>
    <submittedName>
        <fullName evidence="2">Uncharacterized protein</fullName>
    </submittedName>
</protein>
<organism evidence="2 3">
    <name type="scientific">Glycomyces paridis</name>
    <dbReference type="NCBI Taxonomy" id="2126555"/>
    <lineage>
        <taxon>Bacteria</taxon>
        <taxon>Bacillati</taxon>
        <taxon>Actinomycetota</taxon>
        <taxon>Actinomycetes</taxon>
        <taxon>Glycomycetales</taxon>
        <taxon>Glycomycetaceae</taxon>
        <taxon>Glycomyces</taxon>
    </lineage>
</organism>
<feature type="compositionally biased region" description="Basic and acidic residues" evidence="1">
    <location>
        <begin position="51"/>
        <end position="61"/>
    </location>
</feature>
<feature type="compositionally biased region" description="Low complexity" evidence="1">
    <location>
        <begin position="25"/>
        <end position="38"/>
    </location>
</feature>
<evidence type="ECO:0000256" key="1">
    <source>
        <dbReference type="SAM" id="MobiDB-lite"/>
    </source>
</evidence>
<gene>
    <name evidence="2" type="ORF">E9998_20685</name>
</gene>
<reference evidence="2 3" key="1">
    <citation type="journal article" date="2018" name="Int. J. Syst. Evol. Microbiol.">
        <title>Glycomyces paridis sp. nov., isolated from the medicinal plant Paris polyphylla.</title>
        <authorList>
            <person name="Fang X.M."/>
            <person name="Bai J.L."/>
            <person name="Su J."/>
            <person name="Zhao L.L."/>
            <person name="Liu H.Y."/>
            <person name="Ma B.P."/>
            <person name="Zhang Y.Q."/>
            <person name="Yu L.Y."/>
        </authorList>
    </citation>
    <scope>NUCLEOTIDE SEQUENCE [LARGE SCALE GENOMIC DNA]</scope>
    <source>
        <strain evidence="2 3">CPCC 204357</strain>
    </source>
</reference>
<keyword evidence="3" id="KW-1185">Reference proteome</keyword>
<sequence>MLTRPPSARRRRARGARRPRGSRGCGRPPRGTPLPCGRCTRVRGSRGTRTARREPRRGPVA</sequence>
<name>A0A4V4HN41_9ACTN</name>